<evidence type="ECO:0000313" key="9">
    <source>
        <dbReference type="EMBL" id="KAK2190932.1"/>
    </source>
</evidence>
<dbReference type="CDD" id="cd22572">
    <property type="entry name" value="GCP5_NTD"/>
    <property type="match status" value="1"/>
</dbReference>
<dbReference type="AlphaFoldDB" id="A0AAD9UIX2"/>
<evidence type="ECO:0000256" key="4">
    <source>
        <dbReference type="ARBA" id="ARBA00023212"/>
    </source>
</evidence>
<evidence type="ECO:0000259" key="8">
    <source>
        <dbReference type="Pfam" id="PF17681"/>
    </source>
</evidence>
<evidence type="ECO:0000313" key="10">
    <source>
        <dbReference type="Proteomes" id="UP001209878"/>
    </source>
</evidence>
<feature type="region of interest" description="Disordered" evidence="6">
    <location>
        <begin position="125"/>
        <end position="147"/>
    </location>
</feature>
<dbReference type="PANTHER" id="PTHR19302:SF33">
    <property type="entry name" value="GAMMA-TUBULIN COMPLEX COMPONENT 5"/>
    <property type="match status" value="1"/>
</dbReference>
<reference evidence="9" key="1">
    <citation type="journal article" date="2023" name="Mol. Biol. Evol.">
        <title>Third-Generation Sequencing Reveals the Adaptive Role of the Epigenome in Three Deep-Sea Polychaetes.</title>
        <authorList>
            <person name="Perez M."/>
            <person name="Aroh O."/>
            <person name="Sun Y."/>
            <person name="Lan Y."/>
            <person name="Juniper S.K."/>
            <person name="Young C.R."/>
            <person name="Angers B."/>
            <person name="Qian P.Y."/>
        </authorList>
    </citation>
    <scope>NUCLEOTIDE SEQUENCE</scope>
    <source>
        <strain evidence="9">R07B-5</strain>
    </source>
</reference>
<dbReference type="PANTHER" id="PTHR19302">
    <property type="entry name" value="GAMMA TUBULIN COMPLEX PROTEIN"/>
    <property type="match status" value="1"/>
</dbReference>
<gene>
    <name evidence="9" type="ORF">NP493_64g01022</name>
</gene>
<feature type="domain" description="Gamma tubulin complex component protein N-terminal" evidence="8">
    <location>
        <begin position="249"/>
        <end position="683"/>
    </location>
</feature>
<dbReference type="Pfam" id="PF17681">
    <property type="entry name" value="GCP_N_terminal"/>
    <property type="match status" value="1"/>
</dbReference>
<keyword evidence="2 5" id="KW-0963">Cytoplasm</keyword>
<dbReference type="EMBL" id="JAODUO010000064">
    <property type="protein sequence ID" value="KAK2190932.1"/>
    <property type="molecule type" value="Genomic_DNA"/>
</dbReference>
<dbReference type="GO" id="GO:0000930">
    <property type="term" value="C:gamma-tubulin complex"/>
    <property type="evidence" value="ECO:0007669"/>
    <property type="project" value="TreeGrafter"/>
</dbReference>
<protein>
    <recommendedName>
        <fullName evidence="5">Gamma-tubulin complex component</fullName>
    </recommendedName>
</protein>
<evidence type="ECO:0000256" key="3">
    <source>
        <dbReference type="ARBA" id="ARBA00022701"/>
    </source>
</evidence>
<dbReference type="Proteomes" id="UP001209878">
    <property type="component" value="Unassembled WGS sequence"/>
</dbReference>
<accession>A0AAD9UIX2</accession>
<evidence type="ECO:0000256" key="6">
    <source>
        <dbReference type="SAM" id="MobiDB-lite"/>
    </source>
</evidence>
<name>A0AAD9UIX2_RIDPI</name>
<keyword evidence="3 5" id="KW-0493">Microtubule</keyword>
<dbReference type="GO" id="GO:0000278">
    <property type="term" value="P:mitotic cell cycle"/>
    <property type="evidence" value="ECO:0007669"/>
    <property type="project" value="TreeGrafter"/>
</dbReference>
<dbReference type="InterPro" id="IPR042241">
    <property type="entry name" value="GCP_C_sf"/>
</dbReference>
<keyword evidence="10" id="KW-1185">Reference proteome</keyword>
<comment type="subcellular location">
    <subcellularLocation>
        <location evidence="5">Cytoplasm</location>
        <location evidence="5">Cytoskeleton</location>
        <location evidence="5">Microtubule organizing center</location>
    </subcellularLocation>
</comment>
<dbReference type="GO" id="GO:0000922">
    <property type="term" value="C:spindle pole"/>
    <property type="evidence" value="ECO:0007669"/>
    <property type="project" value="InterPro"/>
</dbReference>
<dbReference type="GO" id="GO:0007020">
    <property type="term" value="P:microtubule nucleation"/>
    <property type="evidence" value="ECO:0007669"/>
    <property type="project" value="InterPro"/>
</dbReference>
<dbReference type="InterPro" id="IPR041470">
    <property type="entry name" value="GCP_N"/>
</dbReference>
<dbReference type="InterPro" id="IPR040457">
    <property type="entry name" value="GCP_C"/>
</dbReference>
<dbReference type="Gene3D" id="1.20.120.1900">
    <property type="entry name" value="Gamma-tubulin complex, C-terminal domain"/>
    <property type="match status" value="1"/>
</dbReference>
<dbReference type="InterPro" id="IPR007259">
    <property type="entry name" value="GCP"/>
</dbReference>
<feature type="domain" description="Gamma tubulin complex component C-terminal" evidence="7">
    <location>
        <begin position="686"/>
        <end position="948"/>
    </location>
</feature>
<proteinExistence type="inferred from homology"/>
<evidence type="ECO:0000259" key="7">
    <source>
        <dbReference type="Pfam" id="PF04130"/>
    </source>
</evidence>
<comment type="similarity">
    <text evidence="1 5">Belongs to the TUBGCP family.</text>
</comment>
<evidence type="ECO:0000256" key="1">
    <source>
        <dbReference type="ARBA" id="ARBA00010337"/>
    </source>
</evidence>
<sequence>MSNFKYHRFLDVNSHKTKRDIEGVHMKFLIHSNEAAANNFQSLTDTFLATADFGGSDDGHTDAHYAVLSLLLLLANSPTREGVTDTQVEPPQEEEEEDTFDWASYLLDSDYTTHRGVFTNSLDWSADEDSDLNEDEDGEQPSSDLTMKTTFTTPSLAMVSMETTPVSDRDSGVVNTPESLLDEKMTEVSSRIAPLYWAGGTRRRLTDMSVSGCDDASSLTRLWEKHLVDSSVMYVTRDKAQLTEYQIQREVLWMLMGVSQSFVYSWQTGHFVVNRDIQLCHLTDKTLFNVLEDLGRYGNVVWKLNQFVDAIAMETNSSSPAHSLNDNNTTGEAGGTCQTYQAFGIAISHVLRQFKRELVSMEKEICAQVETATLSRLLSKLSPHLVRLDFLDIVFRNGIEACCQATSSNAHKASFLLSQLYTTLQRCDALGSTDNTQVSFLFPIWMVSCKPYLDIIDQWVTTGQLNDPCQEFIVRRNADVKLGDENFWEAALEVHDKSDWTLPSSHDQEGDGGSVAGVPSFLLPIMSQVVGAGKAAEMLQHLDGLQEPQGTETTGTLYEVFIESLQAHLGSHHTTHSETTGGATEPVVRTADPVFADNVLRQLQVKGVRDPLLAENFSQLITGSRSPDPTSRGDEEEVNSRLGDLDWSRLSPIKLLLQTCLYPHVLHCYKTMSDRLLQTLKEKCGLMEYFATVRSLYLMEAGDAMYDFYTPLFEKLRFHESWQDVSFLNMSLREALQEHFSCQAHRLFVAVRDTSGCDRRHKEPITALQGLTLQYEVPWPINIILDSGSMALYNEVFTFLLQIKRAKYSLDRLSFVDLERDSVLSLKQSKGSDALSALMSSPLTPREDETEFCLTHRVQLLRMRLMHFINNLHNYMMTRILHSTGLEFQQEMEDAHDLDLVMAIHARYMCRVHERCLLHEKVKFIKGIISQVLNMALTFADHWNDSIHSFSVKFLLEMELMLSRCIQFLASFLNNTIKRGSLPHRE</sequence>
<dbReference type="Pfam" id="PF04130">
    <property type="entry name" value="GCP_C_terminal"/>
    <property type="match status" value="1"/>
</dbReference>
<dbReference type="GO" id="GO:0005874">
    <property type="term" value="C:microtubule"/>
    <property type="evidence" value="ECO:0007669"/>
    <property type="project" value="UniProtKB-KW"/>
</dbReference>
<organism evidence="9 10">
    <name type="scientific">Ridgeia piscesae</name>
    <name type="common">Tubeworm</name>
    <dbReference type="NCBI Taxonomy" id="27915"/>
    <lineage>
        <taxon>Eukaryota</taxon>
        <taxon>Metazoa</taxon>
        <taxon>Spiralia</taxon>
        <taxon>Lophotrochozoa</taxon>
        <taxon>Annelida</taxon>
        <taxon>Polychaeta</taxon>
        <taxon>Sedentaria</taxon>
        <taxon>Canalipalpata</taxon>
        <taxon>Sabellida</taxon>
        <taxon>Siboglinidae</taxon>
        <taxon>Ridgeia</taxon>
    </lineage>
</organism>
<comment type="caution">
    <text evidence="9">The sequence shown here is derived from an EMBL/GenBank/DDBJ whole genome shotgun (WGS) entry which is preliminary data.</text>
</comment>
<feature type="compositionally biased region" description="Acidic residues" evidence="6">
    <location>
        <begin position="125"/>
        <end position="139"/>
    </location>
</feature>
<dbReference type="GO" id="GO:0051321">
    <property type="term" value="P:meiotic cell cycle"/>
    <property type="evidence" value="ECO:0007669"/>
    <property type="project" value="TreeGrafter"/>
</dbReference>
<dbReference type="GO" id="GO:0051011">
    <property type="term" value="F:microtubule minus-end binding"/>
    <property type="evidence" value="ECO:0007669"/>
    <property type="project" value="TreeGrafter"/>
</dbReference>
<dbReference type="GO" id="GO:0031122">
    <property type="term" value="P:cytoplasmic microtubule organization"/>
    <property type="evidence" value="ECO:0007669"/>
    <property type="project" value="TreeGrafter"/>
</dbReference>
<evidence type="ECO:0000256" key="2">
    <source>
        <dbReference type="ARBA" id="ARBA00022490"/>
    </source>
</evidence>
<keyword evidence="4 5" id="KW-0206">Cytoskeleton</keyword>
<dbReference type="InterPro" id="IPR059169">
    <property type="entry name" value="GCP5_N_ext"/>
</dbReference>
<dbReference type="GO" id="GO:0043015">
    <property type="term" value="F:gamma-tubulin binding"/>
    <property type="evidence" value="ECO:0007669"/>
    <property type="project" value="InterPro"/>
</dbReference>
<evidence type="ECO:0000256" key="5">
    <source>
        <dbReference type="RuleBase" id="RU363050"/>
    </source>
</evidence>
<dbReference type="GO" id="GO:0051225">
    <property type="term" value="P:spindle assembly"/>
    <property type="evidence" value="ECO:0007669"/>
    <property type="project" value="TreeGrafter"/>
</dbReference>